<reference evidence="5" key="1">
    <citation type="submission" date="2016-11" db="EMBL/GenBank/DDBJ databases">
        <title>Dehalogenimonas formicexedens sp. nov., a chlorinated alkane respiring bacterium isolated from contaminated groundwater.</title>
        <authorList>
            <person name="Key T.A."/>
            <person name="Bowman K.S."/>
            <person name="Lee I."/>
            <person name="Chun J."/>
            <person name="Albuquerque L."/>
            <person name="da Costa M.S."/>
            <person name="Rainey F.A."/>
            <person name="Moe W.M."/>
        </authorList>
    </citation>
    <scope>NUCLEOTIDE SEQUENCE [LARGE SCALE GENOMIC DNA]</scope>
    <source>
        <strain evidence="5">NSZ-14</strain>
    </source>
</reference>
<feature type="modified residue" description="4-aspartylphosphate" evidence="2">
    <location>
        <position position="52"/>
    </location>
</feature>
<dbReference type="InterPro" id="IPR011006">
    <property type="entry name" value="CheY-like_superfamily"/>
</dbReference>
<dbReference type="SMART" id="SM00448">
    <property type="entry name" value="REC"/>
    <property type="match status" value="1"/>
</dbReference>
<dbReference type="InterPro" id="IPR001789">
    <property type="entry name" value="Sig_transdc_resp-reg_receiver"/>
</dbReference>
<proteinExistence type="predicted"/>
<evidence type="ECO:0000256" key="2">
    <source>
        <dbReference type="PROSITE-ProRule" id="PRU00169"/>
    </source>
</evidence>
<dbReference type="RefSeq" id="WP_083635417.1">
    <property type="nucleotide sequence ID" value="NZ_CP018258.1"/>
</dbReference>
<gene>
    <name evidence="4" type="ORF">Dform_01656</name>
</gene>
<dbReference type="Pfam" id="PF00072">
    <property type="entry name" value="Response_reg"/>
    <property type="match status" value="1"/>
</dbReference>
<evidence type="ECO:0000313" key="4">
    <source>
        <dbReference type="EMBL" id="APV44977.1"/>
    </source>
</evidence>
<dbReference type="PROSITE" id="PS50110">
    <property type="entry name" value="RESPONSE_REGULATORY"/>
    <property type="match status" value="1"/>
</dbReference>
<sequence>MKTILAVDDDPMATTLIRDVLTAAGYQVVTASNGKSGIESAVAKKPNLILLDVMMPKIDGYMTLSELKKNEATKRIPVVMVTAVGYEMNKHLALNMGAVDYLTKPVDIRDLRTIVAQYAGT</sequence>
<dbReference type="Gene3D" id="3.40.50.2300">
    <property type="match status" value="1"/>
</dbReference>
<organism evidence="4 5">
    <name type="scientific">Dehalogenimonas formicexedens</name>
    <dbReference type="NCBI Taxonomy" id="1839801"/>
    <lineage>
        <taxon>Bacteria</taxon>
        <taxon>Bacillati</taxon>
        <taxon>Chloroflexota</taxon>
        <taxon>Dehalococcoidia</taxon>
        <taxon>Dehalococcoidales</taxon>
        <taxon>Dehalococcoidaceae</taxon>
        <taxon>Dehalogenimonas</taxon>
    </lineage>
</organism>
<keyword evidence="5" id="KW-1185">Reference proteome</keyword>
<name>A0A1P8F938_9CHLR</name>
<dbReference type="PANTHER" id="PTHR44591">
    <property type="entry name" value="STRESS RESPONSE REGULATOR PROTEIN 1"/>
    <property type="match status" value="1"/>
</dbReference>
<dbReference type="STRING" id="1839801.Dform_01656"/>
<dbReference type="EMBL" id="CP018258">
    <property type="protein sequence ID" value="APV44977.1"/>
    <property type="molecule type" value="Genomic_DNA"/>
</dbReference>
<evidence type="ECO:0000313" key="5">
    <source>
        <dbReference type="Proteomes" id="UP000185934"/>
    </source>
</evidence>
<keyword evidence="1 2" id="KW-0597">Phosphoprotein</keyword>
<dbReference type="SUPFAM" id="SSF52172">
    <property type="entry name" value="CheY-like"/>
    <property type="match status" value="1"/>
</dbReference>
<dbReference type="GO" id="GO:0000160">
    <property type="term" value="P:phosphorelay signal transduction system"/>
    <property type="evidence" value="ECO:0007669"/>
    <property type="project" value="InterPro"/>
</dbReference>
<protein>
    <submittedName>
        <fullName evidence="4">Two-component system, OmpR family, alkaline phosphatase synthesis response regulator PhoP</fullName>
    </submittedName>
</protein>
<dbReference type="KEGG" id="dfo:Dform_01656"/>
<dbReference type="OrthoDB" id="9790669at2"/>
<evidence type="ECO:0000259" key="3">
    <source>
        <dbReference type="PROSITE" id="PS50110"/>
    </source>
</evidence>
<dbReference type="PANTHER" id="PTHR44591:SF3">
    <property type="entry name" value="RESPONSE REGULATORY DOMAIN-CONTAINING PROTEIN"/>
    <property type="match status" value="1"/>
</dbReference>
<feature type="domain" description="Response regulatory" evidence="3">
    <location>
        <begin position="3"/>
        <end position="119"/>
    </location>
</feature>
<dbReference type="Proteomes" id="UP000185934">
    <property type="component" value="Chromosome"/>
</dbReference>
<dbReference type="AlphaFoldDB" id="A0A1P8F938"/>
<dbReference type="InterPro" id="IPR050595">
    <property type="entry name" value="Bact_response_regulator"/>
</dbReference>
<evidence type="ECO:0000256" key="1">
    <source>
        <dbReference type="ARBA" id="ARBA00022553"/>
    </source>
</evidence>
<accession>A0A1P8F938</accession>